<accession>A0ABV6FID9</accession>
<dbReference type="RefSeq" id="WP_379680323.1">
    <property type="nucleotide sequence ID" value="NZ_JBHLWP010000013.1"/>
</dbReference>
<dbReference type="Proteomes" id="UP001589773">
    <property type="component" value="Unassembled WGS sequence"/>
</dbReference>
<sequence>MATVNADELENAMILADPPRAGRAWVDPRSGTVLVRADMVGSHDRLPDDIREEGRYLPVPGLGRLGLGQALVRDFVREHMPGDEDAVAGMLRGAGGFERFAKLADSRGLLARWHAFRQARTLAAMRAWCEEHGLALSA</sequence>
<evidence type="ECO:0000313" key="1">
    <source>
        <dbReference type="EMBL" id="MFC0253306.1"/>
    </source>
</evidence>
<proteinExistence type="predicted"/>
<protein>
    <submittedName>
        <fullName evidence="1">Uncharacterized protein</fullName>
    </submittedName>
</protein>
<comment type="caution">
    <text evidence="1">The sequence shown here is derived from an EMBL/GenBank/DDBJ whole genome shotgun (WGS) entry which is preliminary data.</text>
</comment>
<evidence type="ECO:0000313" key="2">
    <source>
        <dbReference type="Proteomes" id="UP001589773"/>
    </source>
</evidence>
<gene>
    <name evidence="1" type="ORF">ACFFJK_15515</name>
</gene>
<organism evidence="1 2">
    <name type="scientific">Massilia consociata</name>
    <dbReference type="NCBI Taxonomy" id="760117"/>
    <lineage>
        <taxon>Bacteria</taxon>
        <taxon>Pseudomonadati</taxon>
        <taxon>Pseudomonadota</taxon>
        <taxon>Betaproteobacteria</taxon>
        <taxon>Burkholderiales</taxon>
        <taxon>Oxalobacteraceae</taxon>
        <taxon>Telluria group</taxon>
        <taxon>Massilia</taxon>
    </lineage>
</organism>
<name>A0ABV6FID9_9BURK</name>
<keyword evidence="2" id="KW-1185">Reference proteome</keyword>
<dbReference type="EMBL" id="JBHLWP010000013">
    <property type="protein sequence ID" value="MFC0253306.1"/>
    <property type="molecule type" value="Genomic_DNA"/>
</dbReference>
<reference evidence="1 2" key="1">
    <citation type="submission" date="2024-09" db="EMBL/GenBank/DDBJ databases">
        <authorList>
            <person name="Sun Q."/>
            <person name="Mori K."/>
        </authorList>
    </citation>
    <scope>NUCLEOTIDE SEQUENCE [LARGE SCALE GENOMIC DNA]</scope>
    <source>
        <strain evidence="1 2">CCM 7792</strain>
    </source>
</reference>